<feature type="region of interest" description="Disordered" evidence="1">
    <location>
        <begin position="50"/>
        <end position="130"/>
    </location>
</feature>
<dbReference type="Gene3D" id="3.40.50.300">
    <property type="entry name" value="P-loop containing nucleotide triphosphate hydrolases"/>
    <property type="match status" value="1"/>
</dbReference>
<gene>
    <name evidence="3" type="ORF">SAMN04490357_5811</name>
</gene>
<protein>
    <submittedName>
        <fullName evidence="3">IstB-like ATP binding protein</fullName>
    </submittedName>
</protein>
<accession>A0A1H5DH20</accession>
<evidence type="ECO:0000259" key="2">
    <source>
        <dbReference type="Pfam" id="PF01695"/>
    </source>
</evidence>
<dbReference type="InterPro" id="IPR002611">
    <property type="entry name" value="IstB_ATP-bd"/>
</dbReference>
<name>A0A1H5DH20_9ACTN</name>
<dbReference type="Pfam" id="PF01695">
    <property type="entry name" value="IstB_IS21"/>
    <property type="match status" value="1"/>
</dbReference>
<feature type="domain" description="IstB-like ATP-binding" evidence="2">
    <location>
        <begin position="2"/>
        <end position="49"/>
    </location>
</feature>
<evidence type="ECO:0000313" key="4">
    <source>
        <dbReference type="Proteomes" id="UP000182375"/>
    </source>
</evidence>
<evidence type="ECO:0000313" key="3">
    <source>
        <dbReference type="EMBL" id="SED78137.1"/>
    </source>
</evidence>
<proteinExistence type="predicted"/>
<dbReference type="GO" id="GO:0005524">
    <property type="term" value="F:ATP binding"/>
    <property type="evidence" value="ECO:0007669"/>
    <property type="project" value="InterPro"/>
</dbReference>
<sequence>MVTSNLPFGRWGETFSGDVVAAVMTDRLVHHAEVLTLTGDSRRIRARRELRTKTGPDGSEPSQSPPAIKAQVRGASPFGQAGQGLQDHSCRRRIMSDTPTPPRPSLGRGRDVVSGGGDQGIAKRVRDGQDERRVDVLRGQQLPHPRAPAYLLITAAGHHSLDPGDGIDRIDVLEEDHVQPCTDRSTSLDHGNGGLIIGGREVVSVWHATDSDICH</sequence>
<evidence type="ECO:0000256" key="1">
    <source>
        <dbReference type="SAM" id="MobiDB-lite"/>
    </source>
</evidence>
<dbReference type="InterPro" id="IPR027417">
    <property type="entry name" value="P-loop_NTPase"/>
</dbReference>
<dbReference type="STRING" id="67331.SAMN04490357_5811"/>
<dbReference type="Proteomes" id="UP000182375">
    <property type="component" value="Unassembled WGS sequence"/>
</dbReference>
<reference evidence="3 4" key="1">
    <citation type="submission" date="2016-10" db="EMBL/GenBank/DDBJ databases">
        <authorList>
            <person name="de Groot N.N."/>
        </authorList>
    </citation>
    <scope>NUCLEOTIDE SEQUENCE [LARGE SCALE GENOMIC DNA]</scope>
    <source>
        <strain evidence="3 4">DSM 40306</strain>
    </source>
</reference>
<dbReference type="EMBL" id="FNTD01000004">
    <property type="protein sequence ID" value="SED78137.1"/>
    <property type="molecule type" value="Genomic_DNA"/>
</dbReference>
<organism evidence="3 4">
    <name type="scientific">Streptomyces misionensis</name>
    <dbReference type="NCBI Taxonomy" id="67331"/>
    <lineage>
        <taxon>Bacteria</taxon>
        <taxon>Bacillati</taxon>
        <taxon>Actinomycetota</taxon>
        <taxon>Actinomycetes</taxon>
        <taxon>Kitasatosporales</taxon>
        <taxon>Streptomycetaceae</taxon>
        <taxon>Streptomyces</taxon>
    </lineage>
</organism>
<dbReference type="AlphaFoldDB" id="A0A1H5DH20"/>